<keyword evidence="3 6" id="KW-0812">Transmembrane</keyword>
<feature type="transmembrane region" description="Helical" evidence="6">
    <location>
        <begin position="327"/>
        <end position="347"/>
    </location>
</feature>
<feature type="transmembrane region" description="Helical" evidence="6">
    <location>
        <begin position="77"/>
        <end position="97"/>
    </location>
</feature>
<evidence type="ECO:0000256" key="3">
    <source>
        <dbReference type="ARBA" id="ARBA00022692"/>
    </source>
</evidence>
<feature type="transmembrane region" description="Helical" evidence="6">
    <location>
        <begin position="50"/>
        <end position="70"/>
    </location>
</feature>
<dbReference type="InterPro" id="IPR020846">
    <property type="entry name" value="MFS_dom"/>
</dbReference>
<comment type="subcellular location">
    <subcellularLocation>
        <location evidence="1">Cell membrane</location>
        <topology evidence="1">Multi-pass membrane protein</topology>
    </subcellularLocation>
</comment>
<feature type="transmembrane region" description="Helical" evidence="6">
    <location>
        <begin position="353"/>
        <end position="373"/>
    </location>
</feature>
<dbReference type="Proteomes" id="UP000030361">
    <property type="component" value="Chromosome"/>
</dbReference>
<dbReference type="GO" id="GO:0005886">
    <property type="term" value="C:plasma membrane"/>
    <property type="evidence" value="ECO:0007669"/>
    <property type="project" value="UniProtKB-SubCell"/>
</dbReference>
<evidence type="ECO:0000256" key="2">
    <source>
        <dbReference type="ARBA" id="ARBA00022448"/>
    </source>
</evidence>
<feature type="transmembrane region" description="Helical" evidence="6">
    <location>
        <begin position="166"/>
        <end position="185"/>
    </location>
</feature>
<dbReference type="InterPro" id="IPR011701">
    <property type="entry name" value="MFS"/>
</dbReference>
<protein>
    <submittedName>
        <fullName evidence="8">MFS transporter</fullName>
    </submittedName>
</protein>
<keyword evidence="4 6" id="KW-1133">Transmembrane helix</keyword>
<reference evidence="8 9" key="1">
    <citation type="journal article" date="2015" name="Genome Announc.">
        <title>Genome Sequence of Lactobacillus curieae CCTCC M 2011381T, a Novel Producer of Gamma-aminobutyric Acid.</title>
        <authorList>
            <person name="Wang Y."/>
            <person name="Wang Y."/>
            <person name="Lang C."/>
            <person name="Wei D."/>
            <person name="Xu P."/>
            <person name="Xie J."/>
        </authorList>
    </citation>
    <scope>NUCLEOTIDE SEQUENCE [LARGE SCALE GENOMIC DNA]</scope>
    <source>
        <strain evidence="8 9">CCTCC M 2011381</strain>
    </source>
</reference>
<dbReference type="Gene3D" id="1.20.1250.20">
    <property type="entry name" value="MFS general substrate transporter like domains"/>
    <property type="match status" value="1"/>
</dbReference>
<feature type="transmembrane region" description="Helical" evidence="6">
    <location>
        <begin position="394"/>
        <end position="416"/>
    </location>
</feature>
<organism evidence="8 9">
    <name type="scientific">Lentilactobacillus curieae</name>
    <dbReference type="NCBI Taxonomy" id="1138822"/>
    <lineage>
        <taxon>Bacteria</taxon>
        <taxon>Bacillati</taxon>
        <taxon>Bacillota</taxon>
        <taxon>Bacilli</taxon>
        <taxon>Lactobacillales</taxon>
        <taxon>Lactobacillaceae</taxon>
        <taxon>Lentilactobacillus</taxon>
    </lineage>
</organism>
<accession>A0A1S6QI80</accession>
<dbReference type="AlphaFoldDB" id="A0A1S6QI80"/>
<feature type="transmembrane region" description="Helical" evidence="6">
    <location>
        <begin position="197"/>
        <end position="217"/>
    </location>
</feature>
<feature type="transmembrane region" description="Helical" evidence="6">
    <location>
        <begin position="436"/>
        <end position="458"/>
    </location>
</feature>
<dbReference type="SUPFAM" id="SSF103473">
    <property type="entry name" value="MFS general substrate transporter"/>
    <property type="match status" value="1"/>
</dbReference>
<sequence>MEQKIERKTYLAIFATALLSFTGILTETSMNVTFPELAKQFSVSLDILQWITTGYLLMVTLVMATTSFLLKKFPAKNLLIFAATSFIIGDILCAIAMNFPVLLVGRLIQAIATGLSTPIMYQIIFAKIPQNKIGTMTGVAGMVISFAPALGPTYGGIVATMLDWRMIFWLVLPIVVASLILGYLYVDLENSGTDKSFDTVSLILIAISFTSIVIGVSQSGSVGIGNIKAIAPIVLGIIAIAAFLFSNGRGKSQLFDLSIYSSVNITLSTITYFILQFINIGISFLIPVYCQYVMHTSSMVSGLILLPGALVGAFTSPFAGKLADTKGYALPIIIGTCAVTLGSLLYFLTQSLLGSILVAALYIFLRFGFNMAFSNSIGNATTLVKPQNSPDVNSVFNMLQQYAGSLGVGILAAMLSNAQLRGTGSFISRTFAGGQIAFIFLAVLGAIATVSAIINFTMQNKNTTKREY</sequence>
<dbReference type="PROSITE" id="PS50850">
    <property type="entry name" value="MFS"/>
    <property type="match status" value="1"/>
</dbReference>
<feature type="transmembrane region" description="Helical" evidence="6">
    <location>
        <begin position="259"/>
        <end position="286"/>
    </location>
</feature>
<dbReference type="Gene3D" id="1.20.1720.10">
    <property type="entry name" value="Multidrug resistance protein D"/>
    <property type="match status" value="1"/>
</dbReference>
<evidence type="ECO:0000256" key="4">
    <source>
        <dbReference type="ARBA" id="ARBA00022989"/>
    </source>
</evidence>
<dbReference type="eggNOG" id="COG2814">
    <property type="taxonomic scope" value="Bacteria"/>
</dbReference>
<name>A0A1S6QI80_9LACO</name>
<proteinExistence type="predicted"/>
<evidence type="ECO:0000256" key="6">
    <source>
        <dbReference type="SAM" id="Phobius"/>
    </source>
</evidence>
<dbReference type="PANTHER" id="PTHR42718">
    <property type="entry name" value="MAJOR FACILITATOR SUPERFAMILY MULTIDRUG TRANSPORTER MFSC"/>
    <property type="match status" value="1"/>
</dbReference>
<evidence type="ECO:0000259" key="7">
    <source>
        <dbReference type="PROSITE" id="PS50850"/>
    </source>
</evidence>
<evidence type="ECO:0000256" key="5">
    <source>
        <dbReference type="ARBA" id="ARBA00023136"/>
    </source>
</evidence>
<dbReference type="InterPro" id="IPR036259">
    <property type="entry name" value="MFS_trans_sf"/>
</dbReference>
<dbReference type="OrthoDB" id="9816041at2"/>
<evidence type="ECO:0000313" key="8">
    <source>
        <dbReference type="EMBL" id="AQW21325.1"/>
    </source>
</evidence>
<evidence type="ECO:0000313" key="9">
    <source>
        <dbReference type="Proteomes" id="UP000030361"/>
    </source>
</evidence>
<feature type="domain" description="Major facilitator superfamily (MFS) profile" evidence="7">
    <location>
        <begin position="12"/>
        <end position="463"/>
    </location>
</feature>
<feature type="transmembrane region" description="Helical" evidence="6">
    <location>
        <begin position="229"/>
        <end position="247"/>
    </location>
</feature>
<dbReference type="RefSeq" id="WP_035167777.1">
    <property type="nucleotide sequence ID" value="NZ_CP018906.1"/>
</dbReference>
<evidence type="ECO:0000256" key="1">
    <source>
        <dbReference type="ARBA" id="ARBA00004651"/>
    </source>
</evidence>
<dbReference type="EMBL" id="CP018906">
    <property type="protein sequence ID" value="AQW21325.1"/>
    <property type="molecule type" value="Genomic_DNA"/>
</dbReference>
<feature type="transmembrane region" description="Helical" evidence="6">
    <location>
        <begin position="103"/>
        <end position="121"/>
    </location>
</feature>
<dbReference type="GO" id="GO:0022857">
    <property type="term" value="F:transmembrane transporter activity"/>
    <property type="evidence" value="ECO:0007669"/>
    <property type="project" value="InterPro"/>
</dbReference>
<dbReference type="Pfam" id="PF07690">
    <property type="entry name" value="MFS_1"/>
    <property type="match status" value="1"/>
</dbReference>
<keyword evidence="5 6" id="KW-0472">Membrane</keyword>
<keyword evidence="9" id="KW-1185">Reference proteome</keyword>
<keyword evidence="2" id="KW-0813">Transport</keyword>
<dbReference type="PANTHER" id="PTHR42718:SF9">
    <property type="entry name" value="MAJOR FACILITATOR SUPERFAMILY MULTIDRUG TRANSPORTER MFSC"/>
    <property type="match status" value="1"/>
</dbReference>
<dbReference type="KEGG" id="lcu:PL11_004975"/>
<feature type="transmembrane region" description="Helical" evidence="6">
    <location>
        <begin position="292"/>
        <end position="315"/>
    </location>
</feature>
<feature type="transmembrane region" description="Helical" evidence="6">
    <location>
        <begin position="133"/>
        <end position="154"/>
    </location>
</feature>
<gene>
    <name evidence="8" type="ORF">PL11_004975</name>
</gene>
<dbReference type="PRINTS" id="PR01036">
    <property type="entry name" value="TCRTETB"/>
</dbReference>